<gene>
    <name evidence="1" type="ORF">MA16_Dca017545</name>
</gene>
<proteinExistence type="predicted"/>
<dbReference type="EMBL" id="KZ503017">
    <property type="protein sequence ID" value="PKU69658.1"/>
    <property type="molecule type" value="Genomic_DNA"/>
</dbReference>
<evidence type="ECO:0000313" key="1">
    <source>
        <dbReference type="EMBL" id="PKU69658.1"/>
    </source>
</evidence>
<dbReference type="Proteomes" id="UP000233837">
    <property type="component" value="Unassembled WGS sequence"/>
</dbReference>
<organism evidence="1 2">
    <name type="scientific">Dendrobium catenatum</name>
    <dbReference type="NCBI Taxonomy" id="906689"/>
    <lineage>
        <taxon>Eukaryota</taxon>
        <taxon>Viridiplantae</taxon>
        <taxon>Streptophyta</taxon>
        <taxon>Embryophyta</taxon>
        <taxon>Tracheophyta</taxon>
        <taxon>Spermatophyta</taxon>
        <taxon>Magnoliopsida</taxon>
        <taxon>Liliopsida</taxon>
        <taxon>Asparagales</taxon>
        <taxon>Orchidaceae</taxon>
        <taxon>Epidendroideae</taxon>
        <taxon>Malaxideae</taxon>
        <taxon>Dendrobiinae</taxon>
        <taxon>Dendrobium</taxon>
    </lineage>
</organism>
<sequence>MKKGDGSSVSGKGDREEAGVREWKNLWEALFVLLLMTSRIILRGRSRDLGRISDRDMSGAVLQWFSDISADFLDFVEDSTGDVV</sequence>
<protein>
    <submittedName>
        <fullName evidence="1">Uncharacterized protein</fullName>
    </submittedName>
</protein>
<reference evidence="1 2" key="2">
    <citation type="journal article" date="2017" name="Nature">
        <title>The Apostasia genome and the evolution of orchids.</title>
        <authorList>
            <person name="Zhang G.Q."/>
            <person name="Liu K.W."/>
            <person name="Li Z."/>
            <person name="Lohaus R."/>
            <person name="Hsiao Y.Y."/>
            <person name="Niu S.C."/>
            <person name="Wang J.Y."/>
            <person name="Lin Y.C."/>
            <person name="Xu Q."/>
            <person name="Chen L.J."/>
            <person name="Yoshida K."/>
            <person name="Fujiwara S."/>
            <person name="Wang Z.W."/>
            <person name="Zhang Y.Q."/>
            <person name="Mitsuda N."/>
            <person name="Wang M."/>
            <person name="Liu G.H."/>
            <person name="Pecoraro L."/>
            <person name="Huang H.X."/>
            <person name="Xiao X.J."/>
            <person name="Lin M."/>
            <person name="Wu X.Y."/>
            <person name="Wu W.L."/>
            <person name="Chen Y.Y."/>
            <person name="Chang S.B."/>
            <person name="Sakamoto S."/>
            <person name="Ohme-Takagi M."/>
            <person name="Yagi M."/>
            <person name="Zeng S.J."/>
            <person name="Shen C.Y."/>
            <person name="Yeh C.M."/>
            <person name="Luo Y.B."/>
            <person name="Tsai W.C."/>
            <person name="Van de Peer Y."/>
            <person name="Liu Z.J."/>
        </authorList>
    </citation>
    <scope>NUCLEOTIDE SEQUENCE [LARGE SCALE GENOMIC DNA]</scope>
    <source>
        <tissue evidence="1">The whole plant</tissue>
    </source>
</reference>
<accession>A0A2I0W205</accession>
<reference evidence="1 2" key="1">
    <citation type="journal article" date="2016" name="Sci. Rep.">
        <title>The Dendrobium catenatum Lindl. genome sequence provides insights into polysaccharide synthase, floral development and adaptive evolution.</title>
        <authorList>
            <person name="Zhang G.Q."/>
            <person name="Xu Q."/>
            <person name="Bian C."/>
            <person name="Tsai W.C."/>
            <person name="Yeh C.M."/>
            <person name="Liu K.W."/>
            <person name="Yoshida K."/>
            <person name="Zhang L.S."/>
            <person name="Chang S.B."/>
            <person name="Chen F."/>
            <person name="Shi Y."/>
            <person name="Su Y.Y."/>
            <person name="Zhang Y.Q."/>
            <person name="Chen L.J."/>
            <person name="Yin Y."/>
            <person name="Lin M."/>
            <person name="Huang H."/>
            <person name="Deng H."/>
            <person name="Wang Z.W."/>
            <person name="Zhu S.L."/>
            <person name="Zhao X."/>
            <person name="Deng C."/>
            <person name="Niu S.C."/>
            <person name="Huang J."/>
            <person name="Wang M."/>
            <person name="Liu G.H."/>
            <person name="Yang H.J."/>
            <person name="Xiao X.J."/>
            <person name="Hsiao Y.Y."/>
            <person name="Wu W.L."/>
            <person name="Chen Y.Y."/>
            <person name="Mitsuda N."/>
            <person name="Ohme-Takagi M."/>
            <person name="Luo Y.B."/>
            <person name="Van de Peer Y."/>
            <person name="Liu Z.J."/>
        </authorList>
    </citation>
    <scope>NUCLEOTIDE SEQUENCE [LARGE SCALE GENOMIC DNA]</scope>
    <source>
        <tissue evidence="1">The whole plant</tissue>
    </source>
</reference>
<evidence type="ECO:0000313" key="2">
    <source>
        <dbReference type="Proteomes" id="UP000233837"/>
    </source>
</evidence>
<name>A0A2I0W205_9ASPA</name>
<dbReference type="AlphaFoldDB" id="A0A2I0W205"/>
<keyword evidence="2" id="KW-1185">Reference proteome</keyword>